<evidence type="ECO:0000313" key="1">
    <source>
        <dbReference type="EMBL" id="KAG6431020.1"/>
    </source>
</evidence>
<name>A0A8X8YFP0_SALSN</name>
<dbReference type="AlphaFoldDB" id="A0A8X8YFP0"/>
<keyword evidence="2" id="KW-1185">Reference proteome</keyword>
<dbReference type="Proteomes" id="UP000298416">
    <property type="component" value="Unassembled WGS sequence"/>
</dbReference>
<comment type="caution">
    <text evidence="1">The sequence shown here is derived from an EMBL/GenBank/DDBJ whole genome shotgun (WGS) entry which is preliminary data.</text>
</comment>
<gene>
    <name evidence="1" type="ORF">SASPL_109095</name>
</gene>
<reference evidence="1" key="2">
    <citation type="submission" date="2020-08" db="EMBL/GenBank/DDBJ databases">
        <title>Plant Genome Project.</title>
        <authorList>
            <person name="Zhang R.-G."/>
        </authorList>
    </citation>
    <scope>NUCLEOTIDE SEQUENCE</scope>
    <source>
        <strain evidence="1">Huo1</strain>
        <tissue evidence="1">Leaf</tissue>
    </source>
</reference>
<protein>
    <submittedName>
        <fullName evidence="1">Uncharacterized protein</fullName>
    </submittedName>
</protein>
<organism evidence="1">
    <name type="scientific">Salvia splendens</name>
    <name type="common">Scarlet sage</name>
    <dbReference type="NCBI Taxonomy" id="180675"/>
    <lineage>
        <taxon>Eukaryota</taxon>
        <taxon>Viridiplantae</taxon>
        <taxon>Streptophyta</taxon>
        <taxon>Embryophyta</taxon>
        <taxon>Tracheophyta</taxon>
        <taxon>Spermatophyta</taxon>
        <taxon>Magnoliopsida</taxon>
        <taxon>eudicotyledons</taxon>
        <taxon>Gunneridae</taxon>
        <taxon>Pentapetalae</taxon>
        <taxon>asterids</taxon>
        <taxon>lamiids</taxon>
        <taxon>Lamiales</taxon>
        <taxon>Lamiaceae</taxon>
        <taxon>Nepetoideae</taxon>
        <taxon>Mentheae</taxon>
        <taxon>Salviinae</taxon>
        <taxon>Salvia</taxon>
        <taxon>Salvia subgen. Calosphace</taxon>
        <taxon>core Calosphace</taxon>
    </lineage>
</organism>
<accession>A0A8X8YFP0</accession>
<reference evidence="1" key="1">
    <citation type="submission" date="2018-01" db="EMBL/GenBank/DDBJ databases">
        <authorList>
            <person name="Mao J.F."/>
        </authorList>
    </citation>
    <scope>NUCLEOTIDE SEQUENCE</scope>
    <source>
        <strain evidence="1">Huo1</strain>
        <tissue evidence="1">Leaf</tissue>
    </source>
</reference>
<sequence length="201" mass="22213">MASDDVVTSGDPKLDYTLQEIGQSMFDIKVRIAADEKKIHTSAHCDEETFADEEAENMVISADISRVLVIGPKLKPRSIHVTGMIHEIPGTRFDIDLFLLQVEGPDVILGVQWLQDLGKVLLDFRDLTMEFLWNQSPVILKGEDKPPKQISYNSLFSLIGRDHESDIFEIIPLGSDYNTAAAAPADLDPTLASAIEEFGAS</sequence>
<proteinExistence type="predicted"/>
<evidence type="ECO:0000313" key="2">
    <source>
        <dbReference type="Proteomes" id="UP000298416"/>
    </source>
</evidence>
<dbReference type="EMBL" id="PNBA02000003">
    <property type="protein sequence ID" value="KAG6431020.1"/>
    <property type="molecule type" value="Genomic_DNA"/>
</dbReference>